<dbReference type="EMBL" id="JAJKFT010000010">
    <property type="protein sequence ID" value="MCC9631835.1"/>
    <property type="molecule type" value="Genomic_DNA"/>
</dbReference>
<evidence type="ECO:0008006" key="3">
    <source>
        <dbReference type="Google" id="ProtNLM"/>
    </source>
</evidence>
<dbReference type="Proteomes" id="UP001139103">
    <property type="component" value="Unassembled WGS sequence"/>
</dbReference>
<evidence type="ECO:0000313" key="2">
    <source>
        <dbReference type="Proteomes" id="UP001139103"/>
    </source>
</evidence>
<dbReference type="Gene3D" id="3.30.300.20">
    <property type="match status" value="1"/>
</dbReference>
<accession>A0A9X1MSY5</accession>
<sequence length="107" mass="12080">MDRKTLQLCRQVLETLEMVLSGEIDDDRLPILHVVEVEPAPDSTRMLVTISADIANTDFDPNEILMTLGEYADLLRMEVAAAIHRKKAPLLHFRFAPHANLPLEFGD</sequence>
<protein>
    <recommendedName>
        <fullName evidence="3">Ribosome-binding factor A</fullName>
    </recommendedName>
</protein>
<keyword evidence="2" id="KW-1185">Reference proteome</keyword>
<evidence type="ECO:0000313" key="1">
    <source>
        <dbReference type="EMBL" id="MCC9631835.1"/>
    </source>
</evidence>
<dbReference type="AlphaFoldDB" id="A0A9X1MSY5"/>
<proteinExistence type="predicted"/>
<gene>
    <name evidence="1" type="ORF">LOC68_25855</name>
</gene>
<dbReference type="SUPFAM" id="SSF89919">
    <property type="entry name" value="Ribosome-binding factor A, RbfA"/>
    <property type="match status" value="1"/>
</dbReference>
<organism evidence="1 2">
    <name type="scientific">Blastopirellula sediminis</name>
    <dbReference type="NCBI Taxonomy" id="2894196"/>
    <lineage>
        <taxon>Bacteria</taxon>
        <taxon>Pseudomonadati</taxon>
        <taxon>Planctomycetota</taxon>
        <taxon>Planctomycetia</taxon>
        <taxon>Pirellulales</taxon>
        <taxon>Pirellulaceae</taxon>
        <taxon>Blastopirellula</taxon>
    </lineage>
</organism>
<dbReference type="InterPro" id="IPR015946">
    <property type="entry name" value="KH_dom-like_a/b"/>
</dbReference>
<dbReference type="RefSeq" id="WP_230224498.1">
    <property type="nucleotide sequence ID" value="NZ_JAJKFT010000010.1"/>
</dbReference>
<comment type="caution">
    <text evidence="1">The sequence shown here is derived from an EMBL/GenBank/DDBJ whole genome shotgun (WGS) entry which is preliminary data.</text>
</comment>
<dbReference type="InterPro" id="IPR023799">
    <property type="entry name" value="RbfA_dom_sf"/>
</dbReference>
<name>A0A9X1MSY5_9BACT</name>
<reference evidence="1" key="1">
    <citation type="submission" date="2021-11" db="EMBL/GenBank/DDBJ databases">
        <title>Genome sequence.</title>
        <authorList>
            <person name="Sun Q."/>
        </authorList>
    </citation>
    <scope>NUCLEOTIDE SEQUENCE</scope>
    <source>
        <strain evidence="1">JC732</strain>
    </source>
</reference>